<dbReference type="InterPro" id="IPR027417">
    <property type="entry name" value="P-loop_NTPase"/>
</dbReference>
<organism evidence="11 12">
    <name type="scientific">Ruegeria sediminis</name>
    <dbReference type="NCBI Taxonomy" id="2583820"/>
    <lineage>
        <taxon>Bacteria</taxon>
        <taxon>Pseudomonadati</taxon>
        <taxon>Pseudomonadota</taxon>
        <taxon>Alphaproteobacteria</taxon>
        <taxon>Rhodobacterales</taxon>
        <taxon>Roseobacteraceae</taxon>
        <taxon>Ruegeria</taxon>
    </lineage>
</organism>
<dbReference type="RefSeq" id="WP_138843051.1">
    <property type="nucleotide sequence ID" value="NZ_VCPD01000004.1"/>
</dbReference>
<dbReference type="PANTHER" id="PTHR15184:SF9">
    <property type="entry name" value="SPI-1 TYPE 3 SECRETION SYSTEM ATPASE"/>
    <property type="match status" value="1"/>
</dbReference>
<sequence>MPAPDPSLLKAELDNLGLARPIGRVLSVGRGVVEIGGLAAGARVGDRLELKRRSGEPLAGEVLHVERVAVHMLPDTAPEGVSLGDRAALVPMPDFAPGLHWLGRVVDPFGRPLDGKPLLRGADSRDVMQPPPRATDRKPLGERMPTGLAVLNTLLPIVRGQRVGLFAGSGVGKSSLMAALANSMQADAVVVALIGERGREVTEFTDRTLGPDGMARTVVVAATSDLSALARRRCAWSAMAVAEFLREQGMNVLFLADSVTRFAEAHREISIAMGESPALRGFPPSVTPLIAGLCERAGPGTAGQGDITAVFSVLVAGSDMDEPIADILRGVLDGHIVLSREIAERGRFPAIDVSRSVSRSLPDAATPEENGMIAEARRLVGAYERSEVMIRAGLYTAGADPHLDQAIRAHDDLDAFFGKADQKGIANSFARLSLILRRARTGPAS</sequence>
<dbReference type="SMART" id="SM00382">
    <property type="entry name" value="AAA"/>
    <property type="match status" value="1"/>
</dbReference>
<keyword evidence="7" id="KW-1278">Translocase</keyword>
<evidence type="ECO:0000256" key="2">
    <source>
        <dbReference type="ARBA" id="ARBA00022448"/>
    </source>
</evidence>
<dbReference type="NCBIfam" id="TIGR01026">
    <property type="entry name" value="fliI_yscN"/>
    <property type="match status" value="1"/>
</dbReference>
<evidence type="ECO:0000256" key="1">
    <source>
        <dbReference type="ARBA" id="ARBA00004496"/>
    </source>
</evidence>
<dbReference type="InterPro" id="IPR005714">
    <property type="entry name" value="ATPase_T3SS_FliI/YscN"/>
</dbReference>
<gene>
    <name evidence="11" type="ORF">FGK63_13415</name>
</gene>
<evidence type="ECO:0000313" key="11">
    <source>
        <dbReference type="EMBL" id="TMV07106.1"/>
    </source>
</evidence>
<name>A0ABY2WWH3_9RHOB</name>
<dbReference type="InterPro" id="IPR050053">
    <property type="entry name" value="ATPase_alpha/beta_chains"/>
</dbReference>
<dbReference type="Gene3D" id="3.40.50.12240">
    <property type="match status" value="1"/>
</dbReference>
<dbReference type="InterPro" id="IPR003593">
    <property type="entry name" value="AAA+_ATPase"/>
</dbReference>
<proteinExistence type="predicted"/>
<keyword evidence="4" id="KW-0547">Nucleotide-binding</keyword>
<evidence type="ECO:0000313" key="12">
    <source>
        <dbReference type="Proteomes" id="UP001193035"/>
    </source>
</evidence>
<keyword evidence="3" id="KW-0963">Cytoplasm</keyword>
<dbReference type="PANTHER" id="PTHR15184">
    <property type="entry name" value="ATP SYNTHASE"/>
    <property type="match status" value="1"/>
</dbReference>
<keyword evidence="12" id="KW-1185">Reference proteome</keyword>
<evidence type="ECO:0000256" key="6">
    <source>
        <dbReference type="ARBA" id="ARBA00022927"/>
    </source>
</evidence>
<keyword evidence="6" id="KW-0653">Protein transport</keyword>
<dbReference type="InterPro" id="IPR040627">
    <property type="entry name" value="T3SS_ATPase_C"/>
</dbReference>
<dbReference type="SUPFAM" id="SSF52540">
    <property type="entry name" value="P-loop containing nucleoside triphosphate hydrolases"/>
    <property type="match status" value="1"/>
</dbReference>
<dbReference type="EMBL" id="VCPD01000004">
    <property type="protein sequence ID" value="TMV07106.1"/>
    <property type="molecule type" value="Genomic_DNA"/>
</dbReference>
<dbReference type="PROSITE" id="PS00152">
    <property type="entry name" value="ATPASE_ALPHA_BETA"/>
    <property type="match status" value="1"/>
</dbReference>
<evidence type="ECO:0000256" key="5">
    <source>
        <dbReference type="ARBA" id="ARBA00022840"/>
    </source>
</evidence>
<accession>A0ABY2WWH3</accession>
<dbReference type="Pfam" id="PF18269">
    <property type="entry name" value="T3SS_ATPase_C"/>
    <property type="match status" value="1"/>
</dbReference>
<feature type="domain" description="AAA+ ATPase" evidence="10">
    <location>
        <begin position="159"/>
        <end position="343"/>
    </location>
</feature>
<feature type="region of interest" description="Disordered" evidence="9">
    <location>
        <begin position="120"/>
        <end position="142"/>
    </location>
</feature>
<dbReference type="Pfam" id="PF00006">
    <property type="entry name" value="ATP-synt_ab"/>
    <property type="match status" value="1"/>
</dbReference>
<keyword evidence="2" id="KW-0813">Transport</keyword>
<evidence type="ECO:0000256" key="8">
    <source>
        <dbReference type="ARBA" id="ARBA00034006"/>
    </source>
</evidence>
<comment type="subcellular location">
    <subcellularLocation>
        <location evidence="1">Cytoplasm</location>
    </subcellularLocation>
</comment>
<comment type="catalytic activity">
    <reaction evidence="8">
        <text>ATP + H2O + cellular proteinSide 1 = ADP + phosphate + cellular proteinSide 2.</text>
        <dbReference type="EC" id="7.4.2.8"/>
    </reaction>
</comment>
<evidence type="ECO:0000256" key="4">
    <source>
        <dbReference type="ARBA" id="ARBA00022741"/>
    </source>
</evidence>
<evidence type="ECO:0000256" key="3">
    <source>
        <dbReference type="ARBA" id="ARBA00022490"/>
    </source>
</evidence>
<reference evidence="11 12" key="1">
    <citation type="submission" date="2019-05" db="EMBL/GenBank/DDBJ databases">
        <title>Ruegeria sp. nov., isolated from tidal flat.</title>
        <authorList>
            <person name="Kim W."/>
        </authorList>
    </citation>
    <scope>NUCLEOTIDE SEQUENCE [LARGE SCALE GENOMIC DNA]</scope>
    <source>
        <strain evidence="11 12">CAU 1488</strain>
    </source>
</reference>
<dbReference type="InterPro" id="IPR020003">
    <property type="entry name" value="ATPase_a/bsu_AS"/>
</dbReference>
<evidence type="ECO:0000256" key="9">
    <source>
        <dbReference type="SAM" id="MobiDB-lite"/>
    </source>
</evidence>
<protein>
    <submittedName>
        <fullName evidence="11">FliI/YscN family ATPase</fullName>
    </submittedName>
</protein>
<comment type="caution">
    <text evidence="11">The sequence shown here is derived from an EMBL/GenBank/DDBJ whole genome shotgun (WGS) entry which is preliminary data.</text>
</comment>
<dbReference type="Proteomes" id="UP001193035">
    <property type="component" value="Unassembled WGS sequence"/>
</dbReference>
<keyword evidence="5" id="KW-0067">ATP-binding</keyword>
<dbReference type="InterPro" id="IPR000194">
    <property type="entry name" value="ATPase_F1/V1/A1_a/bsu_nucl-bd"/>
</dbReference>
<evidence type="ECO:0000256" key="7">
    <source>
        <dbReference type="ARBA" id="ARBA00022967"/>
    </source>
</evidence>
<evidence type="ECO:0000259" key="10">
    <source>
        <dbReference type="SMART" id="SM00382"/>
    </source>
</evidence>